<evidence type="ECO:0000313" key="3">
    <source>
        <dbReference type="Proteomes" id="UP000634136"/>
    </source>
</evidence>
<feature type="region of interest" description="Disordered" evidence="1">
    <location>
        <begin position="1"/>
        <end position="31"/>
    </location>
</feature>
<keyword evidence="3" id="KW-1185">Reference proteome</keyword>
<evidence type="ECO:0000313" key="2">
    <source>
        <dbReference type="EMBL" id="KAF7838564.1"/>
    </source>
</evidence>
<dbReference type="Proteomes" id="UP000634136">
    <property type="component" value="Unassembled WGS sequence"/>
</dbReference>
<sequence>MSARPRMQEAGSVREEPYGEGLAGLNVGPGS</sequence>
<gene>
    <name evidence="2" type="ORF">G2W53_007046</name>
</gene>
<evidence type="ECO:0000256" key="1">
    <source>
        <dbReference type="SAM" id="MobiDB-lite"/>
    </source>
</evidence>
<comment type="caution">
    <text evidence="2">The sequence shown here is derived from an EMBL/GenBank/DDBJ whole genome shotgun (WGS) entry which is preliminary data.</text>
</comment>
<name>A0A834X6B6_9FABA</name>
<protein>
    <submittedName>
        <fullName evidence="2">Uncharacterized protein</fullName>
    </submittedName>
</protein>
<accession>A0A834X6B6</accession>
<proteinExistence type="predicted"/>
<dbReference type="EMBL" id="JAAIUW010000003">
    <property type="protein sequence ID" value="KAF7838564.1"/>
    <property type="molecule type" value="Genomic_DNA"/>
</dbReference>
<organism evidence="2 3">
    <name type="scientific">Senna tora</name>
    <dbReference type="NCBI Taxonomy" id="362788"/>
    <lineage>
        <taxon>Eukaryota</taxon>
        <taxon>Viridiplantae</taxon>
        <taxon>Streptophyta</taxon>
        <taxon>Embryophyta</taxon>
        <taxon>Tracheophyta</taxon>
        <taxon>Spermatophyta</taxon>
        <taxon>Magnoliopsida</taxon>
        <taxon>eudicotyledons</taxon>
        <taxon>Gunneridae</taxon>
        <taxon>Pentapetalae</taxon>
        <taxon>rosids</taxon>
        <taxon>fabids</taxon>
        <taxon>Fabales</taxon>
        <taxon>Fabaceae</taxon>
        <taxon>Caesalpinioideae</taxon>
        <taxon>Cassia clade</taxon>
        <taxon>Senna</taxon>
    </lineage>
</organism>
<reference evidence="2" key="1">
    <citation type="submission" date="2020-09" db="EMBL/GenBank/DDBJ databases">
        <title>Genome-Enabled Discovery of Anthraquinone Biosynthesis in Senna tora.</title>
        <authorList>
            <person name="Kang S.-H."/>
            <person name="Pandey R.P."/>
            <person name="Lee C.-M."/>
            <person name="Sim J.-S."/>
            <person name="Jeong J.-T."/>
            <person name="Choi B.-S."/>
            <person name="Jung M."/>
            <person name="Ginzburg D."/>
            <person name="Zhao K."/>
            <person name="Won S.Y."/>
            <person name="Oh T.-J."/>
            <person name="Yu Y."/>
            <person name="Kim N.-H."/>
            <person name="Lee O.R."/>
            <person name="Lee T.-H."/>
            <person name="Bashyal P."/>
            <person name="Kim T.-S."/>
            <person name="Lee W.-H."/>
            <person name="Kawkins C."/>
            <person name="Kim C.-K."/>
            <person name="Kim J.S."/>
            <person name="Ahn B.O."/>
            <person name="Rhee S.Y."/>
            <person name="Sohng J.K."/>
        </authorList>
    </citation>
    <scope>NUCLEOTIDE SEQUENCE</scope>
    <source>
        <tissue evidence="2">Leaf</tissue>
    </source>
</reference>
<dbReference type="AlphaFoldDB" id="A0A834X6B6"/>